<dbReference type="Pfam" id="PF14039">
    <property type="entry name" value="YusW"/>
    <property type="match status" value="1"/>
</dbReference>
<dbReference type="PROSITE" id="PS51257">
    <property type="entry name" value="PROKAR_LIPOPROTEIN"/>
    <property type="match status" value="1"/>
</dbReference>
<keyword evidence="3" id="KW-1185">Reference proteome</keyword>
<protein>
    <submittedName>
        <fullName evidence="2">YusW-like protein</fullName>
    </submittedName>
</protein>
<accession>A0A1N7IMN1</accession>
<gene>
    <name evidence="2" type="ORF">SAMN05421687_101580</name>
</gene>
<evidence type="ECO:0000256" key="1">
    <source>
        <dbReference type="SAM" id="MobiDB-lite"/>
    </source>
</evidence>
<dbReference type="AlphaFoldDB" id="A0A1N7IMN1"/>
<evidence type="ECO:0000313" key="3">
    <source>
        <dbReference type="Proteomes" id="UP000187608"/>
    </source>
</evidence>
<dbReference type="EMBL" id="FTOC01000001">
    <property type="protein sequence ID" value="SIS38348.1"/>
    <property type="molecule type" value="Genomic_DNA"/>
</dbReference>
<organism evidence="2 3">
    <name type="scientific">Salimicrobium flavidum</name>
    <dbReference type="NCBI Taxonomy" id="570947"/>
    <lineage>
        <taxon>Bacteria</taxon>
        <taxon>Bacillati</taxon>
        <taxon>Bacillota</taxon>
        <taxon>Bacilli</taxon>
        <taxon>Bacillales</taxon>
        <taxon>Bacillaceae</taxon>
        <taxon>Salimicrobium</taxon>
    </lineage>
</organism>
<dbReference type="InterPro" id="IPR025623">
    <property type="entry name" value="YusW"/>
</dbReference>
<dbReference type="OrthoDB" id="2452750at2"/>
<dbReference type="RefSeq" id="WP_076556830.1">
    <property type="nucleotide sequence ID" value="NZ_FTOC01000001.1"/>
</dbReference>
<reference evidence="3" key="1">
    <citation type="submission" date="2017-01" db="EMBL/GenBank/DDBJ databases">
        <authorList>
            <person name="Varghese N."/>
            <person name="Submissions S."/>
        </authorList>
    </citation>
    <scope>NUCLEOTIDE SEQUENCE [LARGE SCALE GENOMIC DNA]</scope>
    <source>
        <strain evidence="3">DSM 23127</strain>
    </source>
</reference>
<evidence type="ECO:0000313" key="2">
    <source>
        <dbReference type="EMBL" id="SIS38348.1"/>
    </source>
</evidence>
<feature type="compositionally biased region" description="Basic and acidic residues" evidence="1">
    <location>
        <begin position="58"/>
        <end position="72"/>
    </location>
</feature>
<dbReference type="Proteomes" id="UP000187608">
    <property type="component" value="Unassembled WGS sequence"/>
</dbReference>
<sequence length="179" mass="19949">MNRLTVFLLLIGVLFIGGCAGGGSSGYGTGGEEEQTTENSGDMSDGEEQQQSTPEPQDETKQNEDPVEGKKTWYDQLNFRELSISVAYGEQERYEVEYAYNQGNASAEIKDTRDDESRELEGEQALKELEVMLSGLDVDSSMSEEEVANEILEAFELDDDYEELEVEVEIKDSPSETED</sequence>
<feature type="region of interest" description="Disordered" evidence="1">
    <location>
        <begin position="24"/>
        <end position="72"/>
    </location>
</feature>
<name>A0A1N7IMN1_9BACI</name>
<proteinExistence type="predicted"/>